<proteinExistence type="predicted"/>
<comment type="caution">
    <text evidence="1">The sequence shown here is derived from an EMBL/GenBank/DDBJ whole genome shotgun (WGS) entry which is preliminary data.</text>
</comment>
<protein>
    <submittedName>
        <fullName evidence="1">Dimer Tnp hAT domain-containing protein</fullName>
    </submittedName>
</protein>
<accession>A0A6G0VNR2</accession>
<sequence length="193" mass="22080">VISSFNDLKLQQLKKKDWSFLEEYCLVMEPLAISLIKIQAEKSCFLGYDCTYDNIIKTFINSANQFNILQMFSKILKASHILLLQYHILSLLSWIPARYLTVCKNIFLSECNSMNSVMNSDSNDNYSADSDEDFYGILTQSKYSQDHSAAESVHLNNDTSNGTTVQALSYFDSKNKDLSMLNTFPSVKRVFKI</sequence>
<evidence type="ECO:0000313" key="2">
    <source>
        <dbReference type="Proteomes" id="UP000478052"/>
    </source>
</evidence>
<feature type="non-terminal residue" evidence="1">
    <location>
        <position position="1"/>
    </location>
</feature>
<gene>
    <name evidence="1" type="ORF">FWK35_00037237</name>
</gene>
<dbReference type="AlphaFoldDB" id="A0A6G0VNR2"/>
<keyword evidence="2" id="KW-1185">Reference proteome</keyword>
<reference evidence="1 2" key="1">
    <citation type="submission" date="2019-08" db="EMBL/GenBank/DDBJ databases">
        <title>Whole genome of Aphis craccivora.</title>
        <authorList>
            <person name="Voronova N.V."/>
            <person name="Shulinski R.S."/>
            <person name="Bandarenka Y.V."/>
            <person name="Zhorov D.G."/>
            <person name="Warner D."/>
        </authorList>
    </citation>
    <scope>NUCLEOTIDE SEQUENCE [LARGE SCALE GENOMIC DNA]</scope>
    <source>
        <strain evidence="1">180601</strain>
        <tissue evidence="1">Whole Body</tissue>
    </source>
</reference>
<organism evidence="1 2">
    <name type="scientific">Aphis craccivora</name>
    <name type="common">Cowpea aphid</name>
    <dbReference type="NCBI Taxonomy" id="307492"/>
    <lineage>
        <taxon>Eukaryota</taxon>
        <taxon>Metazoa</taxon>
        <taxon>Ecdysozoa</taxon>
        <taxon>Arthropoda</taxon>
        <taxon>Hexapoda</taxon>
        <taxon>Insecta</taxon>
        <taxon>Pterygota</taxon>
        <taxon>Neoptera</taxon>
        <taxon>Paraneoptera</taxon>
        <taxon>Hemiptera</taxon>
        <taxon>Sternorrhyncha</taxon>
        <taxon>Aphidomorpha</taxon>
        <taxon>Aphidoidea</taxon>
        <taxon>Aphididae</taxon>
        <taxon>Aphidini</taxon>
        <taxon>Aphis</taxon>
        <taxon>Aphis</taxon>
    </lineage>
</organism>
<dbReference type="Proteomes" id="UP000478052">
    <property type="component" value="Unassembled WGS sequence"/>
</dbReference>
<dbReference type="EMBL" id="VUJU01015236">
    <property type="protein sequence ID" value="KAF0695699.1"/>
    <property type="molecule type" value="Genomic_DNA"/>
</dbReference>
<evidence type="ECO:0000313" key="1">
    <source>
        <dbReference type="EMBL" id="KAF0695699.1"/>
    </source>
</evidence>
<name>A0A6G0VNR2_APHCR</name>